<evidence type="ECO:0000256" key="2">
    <source>
        <dbReference type="ARBA" id="ARBA00023015"/>
    </source>
</evidence>
<dbReference type="InterPro" id="IPR000847">
    <property type="entry name" value="LysR_HTH_N"/>
</dbReference>
<dbReference type="Pfam" id="PF00126">
    <property type="entry name" value="HTH_1"/>
    <property type="match status" value="1"/>
</dbReference>
<dbReference type="InterPro" id="IPR005119">
    <property type="entry name" value="LysR_subst-bd"/>
</dbReference>
<dbReference type="GO" id="GO:0003700">
    <property type="term" value="F:DNA-binding transcription factor activity"/>
    <property type="evidence" value="ECO:0007669"/>
    <property type="project" value="InterPro"/>
</dbReference>
<dbReference type="PRINTS" id="PR00039">
    <property type="entry name" value="HTHLYSR"/>
</dbReference>
<dbReference type="SUPFAM" id="SSF46785">
    <property type="entry name" value="Winged helix' DNA-binding domain"/>
    <property type="match status" value="1"/>
</dbReference>
<comment type="similarity">
    <text evidence="1">Belongs to the LysR transcriptional regulatory family.</text>
</comment>
<reference evidence="7" key="1">
    <citation type="submission" date="2015-07" db="EMBL/GenBank/DDBJ databases">
        <authorList>
            <person name="Rodrigo-Torres Lidia"/>
            <person name="Arahal R.David."/>
        </authorList>
    </citation>
    <scope>NUCLEOTIDE SEQUENCE [LARGE SCALE GENOMIC DNA]</scope>
    <source>
        <strain evidence="7">CECT 4801</strain>
    </source>
</reference>
<keyword evidence="3" id="KW-0238">DNA-binding</keyword>
<dbReference type="Proteomes" id="UP000048926">
    <property type="component" value="Unassembled WGS sequence"/>
</dbReference>
<evidence type="ECO:0000313" key="7">
    <source>
        <dbReference type="Proteomes" id="UP000048926"/>
    </source>
</evidence>
<dbReference type="STRING" id="187304.B0E33_11915"/>
<feature type="domain" description="HTH lysR-type" evidence="5">
    <location>
        <begin position="13"/>
        <end position="70"/>
    </location>
</feature>
<name>A0A0M6YBA9_9HYPH</name>
<evidence type="ECO:0000256" key="4">
    <source>
        <dbReference type="ARBA" id="ARBA00023163"/>
    </source>
</evidence>
<dbReference type="EMBL" id="CXST01000003">
    <property type="protein sequence ID" value="CTQ46537.1"/>
    <property type="molecule type" value="Genomic_DNA"/>
</dbReference>
<evidence type="ECO:0000259" key="5">
    <source>
        <dbReference type="PROSITE" id="PS50931"/>
    </source>
</evidence>
<accession>A0A0M6YBA9</accession>
<sequence>MKKEFDIINLDSMDIVLLKTLMAVAETGSFSGAAQALNCVQSNVTSRIRRLEEHFGQKVFQRSKAGARLTEFGEQVHARAIVLLQQFAAAERDLLEAAGAGAPLRLGSMETTAAVRLPALLKRLRDKSAAPLSLTTGPTADLLSKVWDQKIDAAFVAGPVDKARFQAVRAFSEQLVCAIGPATSEQGPLLAFRHGCSYRAAAQAWLGSIGQSDREVTEMGTLEGILGCVEAGLGFTVAPESAVLGFRNADQLTTTPLPPPFGETVTYLVWRVDRKPVEAHRKLLEILAERA</sequence>
<evidence type="ECO:0000313" key="6">
    <source>
        <dbReference type="EMBL" id="CTQ46537.1"/>
    </source>
</evidence>
<organism evidence="6 7">
    <name type="scientific">Roseibium aggregatum</name>
    <dbReference type="NCBI Taxonomy" id="187304"/>
    <lineage>
        <taxon>Bacteria</taxon>
        <taxon>Pseudomonadati</taxon>
        <taxon>Pseudomonadota</taxon>
        <taxon>Alphaproteobacteria</taxon>
        <taxon>Hyphomicrobiales</taxon>
        <taxon>Stappiaceae</taxon>
        <taxon>Roseibium</taxon>
    </lineage>
</organism>
<keyword evidence="2" id="KW-0805">Transcription regulation</keyword>
<dbReference type="Gene3D" id="3.40.190.10">
    <property type="entry name" value="Periplasmic binding protein-like II"/>
    <property type="match status" value="2"/>
</dbReference>
<dbReference type="PROSITE" id="PS50931">
    <property type="entry name" value="HTH_LYSR"/>
    <property type="match status" value="1"/>
</dbReference>
<dbReference type="PANTHER" id="PTHR30126">
    <property type="entry name" value="HTH-TYPE TRANSCRIPTIONAL REGULATOR"/>
    <property type="match status" value="1"/>
</dbReference>
<keyword evidence="7" id="KW-1185">Reference proteome</keyword>
<dbReference type="PANTHER" id="PTHR30126:SF40">
    <property type="entry name" value="HTH-TYPE TRANSCRIPTIONAL REGULATOR GLTR"/>
    <property type="match status" value="1"/>
</dbReference>
<dbReference type="Gene3D" id="1.10.10.10">
    <property type="entry name" value="Winged helix-like DNA-binding domain superfamily/Winged helix DNA-binding domain"/>
    <property type="match status" value="1"/>
</dbReference>
<evidence type="ECO:0000256" key="3">
    <source>
        <dbReference type="ARBA" id="ARBA00023125"/>
    </source>
</evidence>
<proteinExistence type="inferred from homology"/>
<evidence type="ECO:0000256" key="1">
    <source>
        <dbReference type="ARBA" id="ARBA00009437"/>
    </source>
</evidence>
<gene>
    <name evidence="6" type="primary">yofA_9</name>
    <name evidence="6" type="ORF">LAL4801_04996</name>
</gene>
<protein>
    <submittedName>
        <fullName evidence="6">HTH-type transcriptional regulator YofA</fullName>
    </submittedName>
</protein>
<keyword evidence="4" id="KW-0804">Transcription</keyword>
<dbReference type="SUPFAM" id="SSF53850">
    <property type="entry name" value="Periplasmic binding protein-like II"/>
    <property type="match status" value="1"/>
</dbReference>
<dbReference type="AlphaFoldDB" id="A0A0M6YBA9"/>
<dbReference type="InterPro" id="IPR036390">
    <property type="entry name" value="WH_DNA-bd_sf"/>
</dbReference>
<dbReference type="InterPro" id="IPR036388">
    <property type="entry name" value="WH-like_DNA-bd_sf"/>
</dbReference>
<dbReference type="GO" id="GO:0000976">
    <property type="term" value="F:transcription cis-regulatory region binding"/>
    <property type="evidence" value="ECO:0007669"/>
    <property type="project" value="TreeGrafter"/>
</dbReference>
<dbReference type="Pfam" id="PF03466">
    <property type="entry name" value="LysR_substrate"/>
    <property type="match status" value="1"/>
</dbReference>